<accession>A0AA45WNM3</accession>
<reference evidence="1" key="1">
    <citation type="submission" date="2017-05" db="EMBL/GenBank/DDBJ databases">
        <authorList>
            <person name="Varghese N."/>
            <person name="Submissions S."/>
        </authorList>
    </citation>
    <scope>NUCLEOTIDE SEQUENCE</scope>
    <source>
        <strain evidence="1">DSM 45262</strain>
    </source>
</reference>
<dbReference type="AlphaFoldDB" id="A0AA45WNM3"/>
<evidence type="ECO:0000313" key="2">
    <source>
        <dbReference type="Proteomes" id="UP001157946"/>
    </source>
</evidence>
<dbReference type="EMBL" id="FXTU01000003">
    <property type="protein sequence ID" value="SMP18783.1"/>
    <property type="molecule type" value="Genomic_DNA"/>
</dbReference>
<comment type="caution">
    <text evidence="1">The sequence shown here is derived from an EMBL/GenBank/DDBJ whole genome shotgun (WGS) entry which is preliminary data.</text>
</comment>
<proteinExistence type="predicted"/>
<protein>
    <submittedName>
        <fullName evidence="1">Uncharacterized protein</fullName>
    </submittedName>
</protein>
<name>A0AA45WNM3_9BACL</name>
<sequence>MQKSLDNDLSRHLVNKGMRRPPVIAPLGVCLISPEFFRHTKM</sequence>
<keyword evidence="2" id="KW-1185">Reference proteome</keyword>
<evidence type="ECO:0000313" key="1">
    <source>
        <dbReference type="EMBL" id="SMP18783.1"/>
    </source>
</evidence>
<organism evidence="1 2">
    <name type="scientific">Laceyella tengchongensis</name>
    <dbReference type="NCBI Taxonomy" id="574699"/>
    <lineage>
        <taxon>Bacteria</taxon>
        <taxon>Bacillati</taxon>
        <taxon>Bacillota</taxon>
        <taxon>Bacilli</taxon>
        <taxon>Bacillales</taxon>
        <taxon>Thermoactinomycetaceae</taxon>
        <taxon>Laceyella</taxon>
    </lineage>
</organism>
<gene>
    <name evidence="1" type="ORF">SAMN06265361_103212</name>
</gene>
<dbReference type="Proteomes" id="UP001157946">
    <property type="component" value="Unassembled WGS sequence"/>
</dbReference>